<proteinExistence type="predicted"/>
<reference evidence="1 2" key="1">
    <citation type="submission" date="2013-11" db="EMBL/GenBank/DDBJ databases">
        <title>Opisthorchis viverrini - life in the bile duct.</title>
        <authorList>
            <person name="Young N.D."/>
            <person name="Nagarajan N."/>
            <person name="Lin S.J."/>
            <person name="Korhonen P.K."/>
            <person name="Jex A.R."/>
            <person name="Hall R.S."/>
            <person name="Safavi-Hemami H."/>
            <person name="Kaewkong W."/>
            <person name="Bertrand D."/>
            <person name="Gao S."/>
            <person name="Seet Q."/>
            <person name="Wongkham S."/>
            <person name="Teh B.T."/>
            <person name="Wongkham C."/>
            <person name="Intapan P.M."/>
            <person name="Maleewong W."/>
            <person name="Yang X."/>
            <person name="Hu M."/>
            <person name="Wang Z."/>
            <person name="Hofmann A."/>
            <person name="Sternberg P.W."/>
            <person name="Tan P."/>
            <person name="Wang J."/>
            <person name="Gasser R.B."/>
        </authorList>
    </citation>
    <scope>NUCLEOTIDE SEQUENCE [LARGE SCALE GENOMIC DNA]</scope>
</reference>
<dbReference type="EMBL" id="KL596845">
    <property type="protein sequence ID" value="KER23552.1"/>
    <property type="molecule type" value="Genomic_DNA"/>
</dbReference>
<gene>
    <name evidence="1" type="ORF">T265_08594</name>
</gene>
<dbReference type="Proteomes" id="UP000054324">
    <property type="component" value="Unassembled WGS sequence"/>
</dbReference>
<keyword evidence="2" id="KW-1185">Reference proteome</keyword>
<dbReference type="CTD" id="20322773"/>
<dbReference type="KEGG" id="ovi:T265_08594"/>
<accession>A0A074ZD23</accession>
<dbReference type="GeneID" id="20322773"/>
<sequence>MGLVDSTHVAFRSFVFHNEQCSFRPESGNFVPLSTSLKSELQEYQFRGTPLRRSKHPIRNPQFADRAVRELDEGNDGNVSRPNTTSLRLPEVVDPFACLMGMPRKQCSQYCRFTKPPNIEQL</sequence>
<name>A0A074ZD23_OPIVI</name>
<dbReference type="RefSeq" id="XP_009172710.1">
    <property type="nucleotide sequence ID" value="XM_009174446.1"/>
</dbReference>
<evidence type="ECO:0000313" key="2">
    <source>
        <dbReference type="Proteomes" id="UP000054324"/>
    </source>
</evidence>
<organism evidence="1 2">
    <name type="scientific">Opisthorchis viverrini</name>
    <name type="common">Southeast Asian liver fluke</name>
    <dbReference type="NCBI Taxonomy" id="6198"/>
    <lineage>
        <taxon>Eukaryota</taxon>
        <taxon>Metazoa</taxon>
        <taxon>Spiralia</taxon>
        <taxon>Lophotrochozoa</taxon>
        <taxon>Platyhelminthes</taxon>
        <taxon>Trematoda</taxon>
        <taxon>Digenea</taxon>
        <taxon>Opisthorchiida</taxon>
        <taxon>Opisthorchiata</taxon>
        <taxon>Opisthorchiidae</taxon>
        <taxon>Opisthorchis</taxon>
    </lineage>
</organism>
<protein>
    <submittedName>
        <fullName evidence="1">Uncharacterized protein</fullName>
    </submittedName>
</protein>
<dbReference type="AlphaFoldDB" id="A0A074ZD23"/>
<evidence type="ECO:0000313" key="1">
    <source>
        <dbReference type="EMBL" id="KER23552.1"/>
    </source>
</evidence>